<keyword evidence="3" id="KW-1185">Reference proteome</keyword>
<proteinExistence type="predicted"/>
<dbReference type="EMBL" id="JAINUG010000164">
    <property type="protein sequence ID" value="KAJ8390937.1"/>
    <property type="molecule type" value="Genomic_DNA"/>
</dbReference>
<feature type="compositionally biased region" description="Basic and acidic residues" evidence="1">
    <location>
        <begin position="78"/>
        <end position="87"/>
    </location>
</feature>
<feature type="compositionally biased region" description="Low complexity" evidence="1">
    <location>
        <begin position="31"/>
        <end position="40"/>
    </location>
</feature>
<evidence type="ECO:0000313" key="3">
    <source>
        <dbReference type="Proteomes" id="UP001221898"/>
    </source>
</evidence>
<name>A0AAD7RVB9_9TELE</name>
<accession>A0AAD7RVB9</accession>
<evidence type="ECO:0000256" key="1">
    <source>
        <dbReference type="SAM" id="MobiDB-lite"/>
    </source>
</evidence>
<reference evidence="2" key="1">
    <citation type="journal article" date="2023" name="Science">
        <title>Genome structures resolve the early diversification of teleost fishes.</title>
        <authorList>
            <person name="Parey E."/>
            <person name="Louis A."/>
            <person name="Montfort J."/>
            <person name="Bouchez O."/>
            <person name="Roques C."/>
            <person name="Iampietro C."/>
            <person name="Lluch J."/>
            <person name="Castinel A."/>
            <person name="Donnadieu C."/>
            <person name="Desvignes T."/>
            <person name="Floi Bucao C."/>
            <person name="Jouanno E."/>
            <person name="Wen M."/>
            <person name="Mejri S."/>
            <person name="Dirks R."/>
            <person name="Jansen H."/>
            <person name="Henkel C."/>
            <person name="Chen W.J."/>
            <person name="Zahm M."/>
            <person name="Cabau C."/>
            <person name="Klopp C."/>
            <person name="Thompson A.W."/>
            <person name="Robinson-Rechavi M."/>
            <person name="Braasch I."/>
            <person name="Lecointre G."/>
            <person name="Bobe J."/>
            <person name="Postlethwait J.H."/>
            <person name="Berthelot C."/>
            <person name="Roest Crollius H."/>
            <person name="Guiguen Y."/>
        </authorList>
    </citation>
    <scope>NUCLEOTIDE SEQUENCE</scope>
    <source>
        <strain evidence="2">NC1722</strain>
    </source>
</reference>
<organism evidence="2 3">
    <name type="scientific">Aldrovandia affinis</name>
    <dbReference type="NCBI Taxonomy" id="143900"/>
    <lineage>
        <taxon>Eukaryota</taxon>
        <taxon>Metazoa</taxon>
        <taxon>Chordata</taxon>
        <taxon>Craniata</taxon>
        <taxon>Vertebrata</taxon>
        <taxon>Euteleostomi</taxon>
        <taxon>Actinopterygii</taxon>
        <taxon>Neopterygii</taxon>
        <taxon>Teleostei</taxon>
        <taxon>Notacanthiformes</taxon>
        <taxon>Halosauridae</taxon>
        <taxon>Aldrovandia</taxon>
    </lineage>
</organism>
<comment type="caution">
    <text evidence="2">The sequence shown here is derived from an EMBL/GenBank/DDBJ whole genome shotgun (WGS) entry which is preliminary data.</text>
</comment>
<gene>
    <name evidence="2" type="ORF">AAFF_G00098570</name>
</gene>
<feature type="region of interest" description="Disordered" evidence="1">
    <location>
        <begin position="1"/>
        <end position="143"/>
    </location>
</feature>
<dbReference type="Proteomes" id="UP001221898">
    <property type="component" value="Unassembled WGS sequence"/>
</dbReference>
<evidence type="ECO:0000313" key="2">
    <source>
        <dbReference type="EMBL" id="KAJ8390937.1"/>
    </source>
</evidence>
<dbReference type="AlphaFoldDB" id="A0AAD7RVB9"/>
<sequence>MPHPLLSKSGSLAPIDSNRLPHSSPHKEEVPVSAPSVVESIKPSGGHCSAWPAPAVGQPAPRHTSAHADYTHTFLYRSMKEHKEKRQSSARQAPPHQTPRGAAAQLLAVSQSCGPQRGFFRGPTSAPPHGNKAGRPWGPGISL</sequence>
<protein>
    <submittedName>
        <fullName evidence="2">Uncharacterized protein</fullName>
    </submittedName>
</protein>